<evidence type="ECO:0000256" key="13">
    <source>
        <dbReference type="ARBA" id="ARBA00048830"/>
    </source>
</evidence>
<dbReference type="InterPro" id="IPR043519">
    <property type="entry name" value="NT_sf"/>
</dbReference>
<evidence type="ECO:0000256" key="7">
    <source>
        <dbReference type="ARBA" id="ARBA00022679"/>
    </source>
</evidence>
<dbReference type="Gene3D" id="3.30.460.10">
    <property type="entry name" value="Beta Polymerase, domain 2"/>
    <property type="match status" value="1"/>
</dbReference>
<keyword evidence="6" id="KW-0507">mRNA processing</keyword>
<dbReference type="PANTHER" id="PTHR10682:SF22">
    <property type="entry name" value="POLYNUCLEOTIDE ADENYLYLTRANSFERASE"/>
    <property type="match status" value="1"/>
</dbReference>
<feature type="domain" description="Poly(A) polymerase RNA-binding" evidence="17">
    <location>
        <begin position="424"/>
        <end position="481"/>
    </location>
</feature>
<dbReference type="InterPro" id="IPR011068">
    <property type="entry name" value="NuclTrfase_I-like_C"/>
</dbReference>
<evidence type="ECO:0000256" key="9">
    <source>
        <dbReference type="ARBA" id="ARBA00022741"/>
    </source>
</evidence>
<dbReference type="Gene3D" id="3.30.70.590">
    <property type="entry name" value="Poly(A) polymerase predicted RNA binding domain"/>
    <property type="match status" value="1"/>
</dbReference>
<keyword evidence="8" id="KW-0479">Metal-binding</keyword>
<dbReference type="GO" id="GO:1990961">
    <property type="term" value="P:xenobiotic detoxification by transmembrane export across the plasma membrane"/>
    <property type="evidence" value="ECO:0007669"/>
    <property type="project" value="InterPro"/>
</dbReference>
<comment type="caution">
    <text evidence="14">Lacks conserved residue(s) required for the propagation of feature annotation.</text>
</comment>
<dbReference type="PANTHER" id="PTHR10682">
    <property type="entry name" value="POLY A POLYMERASE"/>
    <property type="match status" value="1"/>
</dbReference>
<organism evidence="20 21">
    <name type="scientific">Zingiber officinale</name>
    <name type="common">Ginger</name>
    <name type="synonym">Amomum zingiber</name>
    <dbReference type="NCBI Taxonomy" id="94328"/>
    <lineage>
        <taxon>Eukaryota</taxon>
        <taxon>Viridiplantae</taxon>
        <taxon>Streptophyta</taxon>
        <taxon>Embryophyta</taxon>
        <taxon>Tracheophyta</taxon>
        <taxon>Spermatophyta</taxon>
        <taxon>Magnoliopsida</taxon>
        <taxon>Liliopsida</taxon>
        <taxon>Zingiberales</taxon>
        <taxon>Zingiberaceae</taxon>
        <taxon>Zingiber</taxon>
    </lineage>
</organism>
<feature type="transmembrane region" description="Helical" evidence="14">
    <location>
        <begin position="1402"/>
        <end position="1422"/>
    </location>
</feature>
<dbReference type="FunFam" id="1.10.1410.10:FF:000001">
    <property type="entry name" value="Putative poly(A) polymerase gamma"/>
    <property type="match status" value="1"/>
</dbReference>
<evidence type="ECO:0000259" key="16">
    <source>
        <dbReference type="Pfam" id="PF01909"/>
    </source>
</evidence>
<evidence type="ECO:0000256" key="10">
    <source>
        <dbReference type="ARBA" id="ARBA00022840"/>
    </source>
</evidence>
<keyword evidence="11" id="KW-0460">Magnesium</keyword>
<comment type="similarity">
    <text evidence="4 14">Belongs to the multi antimicrobial extrusion (MATE) (TC 2.A.66.1) family.</text>
</comment>
<dbReference type="GO" id="GO:0015297">
    <property type="term" value="F:antiporter activity"/>
    <property type="evidence" value="ECO:0007669"/>
    <property type="project" value="InterPro"/>
</dbReference>
<feature type="compositionally biased region" description="Polar residues" evidence="15">
    <location>
        <begin position="623"/>
        <end position="632"/>
    </location>
</feature>
<reference evidence="20 21" key="1">
    <citation type="submission" date="2020-08" db="EMBL/GenBank/DDBJ databases">
        <title>Plant Genome Project.</title>
        <authorList>
            <person name="Zhang R.-G."/>
        </authorList>
    </citation>
    <scope>NUCLEOTIDE SEQUENCE [LARGE SCALE GENOMIC DNA]</scope>
    <source>
        <tissue evidence="20">Rhizome</tissue>
    </source>
</reference>
<dbReference type="CDD" id="cd13132">
    <property type="entry name" value="MATE_eukaryotic"/>
    <property type="match status" value="1"/>
</dbReference>
<evidence type="ECO:0000256" key="11">
    <source>
        <dbReference type="ARBA" id="ARBA00022842"/>
    </source>
</evidence>
<evidence type="ECO:0000259" key="17">
    <source>
        <dbReference type="Pfam" id="PF04926"/>
    </source>
</evidence>
<keyword evidence="21" id="KW-1185">Reference proteome</keyword>
<dbReference type="GO" id="GO:0003723">
    <property type="term" value="F:RNA binding"/>
    <property type="evidence" value="ECO:0007669"/>
    <property type="project" value="InterPro"/>
</dbReference>
<comment type="subcellular location">
    <subcellularLocation>
        <location evidence="3">Nucleus</location>
    </subcellularLocation>
</comment>
<feature type="domain" description="Poly(A) polymerase central" evidence="18">
    <location>
        <begin position="294"/>
        <end position="420"/>
    </location>
</feature>
<gene>
    <name evidence="20" type="ORF">ZIOFF_066095</name>
</gene>
<dbReference type="InterPro" id="IPR007010">
    <property type="entry name" value="PolA_pol_RNA-bd_dom"/>
</dbReference>
<comment type="catalytic activity">
    <reaction evidence="13">
        <text>RNA(n) + ATP = RNA(n)-3'-adenine ribonucleotide + diphosphate</text>
        <dbReference type="Rhea" id="RHEA:11332"/>
        <dbReference type="Rhea" id="RHEA-COMP:14527"/>
        <dbReference type="Rhea" id="RHEA-COMP:17347"/>
        <dbReference type="ChEBI" id="CHEBI:30616"/>
        <dbReference type="ChEBI" id="CHEBI:33019"/>
        <dbReference type="ChEBI" id="CHEBI:140395"/>
        <dbReference type="ChEBI" id="CHEBI:173115"/>
        <dbReference type="EC" id="2.7.7.19"/>
    </reaction>
</comment>
<dbReference type="Proteomes" id="UP000734854">
    <property type="component" value="Unassembled WGS sequence"/>
</dbReference>
<dbReference type="GO" id="GO:0016020">
    <property type="term" value="C:membrane"/>
    <property type="evidence" value="ECO:0007669"/>
    <property type="project" value="InterPro"/>
</dbReference>
<evidence type="ECO:0000256" key="5">
    <source>
        <dbReference type="ARBA" id="ARBA00010912"/>
    </source>
</evidence>
<dbReference type="SUPFAM" id="SSF55003">
    <property type="entry name" value="PAP/Archaeal CCA-adding enzyme, C-terminal domain"/>
    <property type="match status" value="1"/>
</dbReference>
<dbReference type="SUPFAM" id="SSF81301">
    <property type="entry name" value="Nucleotidyltransferase"/>
    <property type="match status" value="2"/>
</dbReference>
<evidence type="ECO:0000256" key="8">
    <source>
        <dbReference type="ARBA" id="ARBA00022723"/>
    </source>
</evidence>
<feature type="transmembrane region" description="Helical" evidence="14">
    <location>
        <begin position="1286"/>
        <end position="1307"/>
    </location>
</feature>
<dbReference type="GO" id="GO:0006397">
    <property type="term" value="P:mRNA processing"/>
    <property type="evidence" value="ECO:0007669"/>
    <property type="project" value="UniProtKB-KW"/>
</dbReference>
<protein>
    <recommendedName>
        <fullName evidence="14">Protein DETOXIFICATION</fullName>
    </recommendedName>
    <alternativeName>
        <fullName evidence="14">Multidrug and toxic compound extrusion protein</fullName>
    </alternativeName>
</protein>
<keyword evidence="10" id="KW-0067">ATP-binding</keyword>
<dbReference type="Gene3D" id="1.10.1410.10">
    <property type="match status" value="1"/>
</dbReference>
<dbReference type="GO" id="GO:0005634">
    <property type="term" value="C:nucleus"/>
    <property type="evidence" value="ECO:0007669"/>
    <property type="project" value="UniProtKB-SubCell"/>
</dbReference>
<comment type="similarity">
    <text evidence="5">Belongs to the poly(A) polymerase family.</text>
</comment>
<dbReference type="InterPro" id="IPR007012">
    <property type="entry name" value="PolA_pol_cen_dom"/>
</dbReference>
<proteinExistence type="inferred from homology"/>
<dbReference type="CDD" id="cd05402">
    <property type="entry name" value="NT_PAP_TUTase"/>
    <property type="match status" value="1"/>
</dbReference>
<dbReference type="Pfam" id="PF20750">
    <property type="entry name" value="PAP_NTPase"/>
    <property type="match status" value="1"/>
</dbReference>
<dbReference type="InterPro" id="IPR048840">
    <property type="entry name" value="PolA_pol_NTPase"/>
</dbReference>
<dbReference type="GO" id="GO:0046872">
    <property type="term" value="F:metal ion binding"/>
    <property type="evidence" value="ECO:0007669"/>
    <property type="project" value="UniProtKB-KW"/>
</dbReference>
<feature type="domain" description="Poly(A) polymerase nucleotidyltransferase" evidence="19">
    <location>
        <begin position="19"/>
        <end position="75"/>
    </location>
</feature>
<dbReference type="Pfam" id="PF04928">
    <property type="entry name" value="PAP_central"/>
    <property type="match status" value="1"/>
</dbReference>
<evidence type="ECO:0000256" key="4">
    <source>
        <dbReference type="ARBA" id="ARBA00010199"/>
    </source>
</evidence>
<evidence type="ECO:0000256" key="2">
    <source>
        <dbReference type="ARBA" id="ARBA00001946"/>
    </source>
</evidence>
<sequence>MGSSSEMGSAPPPFPIQYGITKPISTAGPTEADLKRTVELERLLVDAGLYESKEESTKREEVLEELDKVLERHIYCWGLESLLVWFMPYGHGSFFIRRETTKEMRILSACFMQNWGKNCIALFFPSFSSNGGKGLLRNSFHSLTFPRAFPHKIVKNWVKQLTHQRGYSDQMVEEANAVIFTFGSYRLGVHGPGADVDTLCVGPSYVNREEDFFIIFHDILAEMEEVSELHPVPDAHVPVLKFKFREIPIDLLYASISQLVVPQDLDISNGSVLYDVDEATVRSLNGCRGADQILRLVTGFLGGVNWALLVARVCQLYPNAVPSMLISRFFRVYTQWRWPNPVMLCAIEENELGFPVWDPRKNPRDRTHHMPIITPAYPCMNSSYNVSTSTLRVMMEQFQMGNKICEEIELNKACWTALFEPYRFFEAYKNYLQVDIVAADAEDLRLWKGWIESRLRQLTLKIERDTYGMLQCHPYPNEYVDPSKQCSHCAFFMGLQRKQGVNIQEGQQFDIRGTVDEFRHEVNMYMFWKPGMEIYVSHVRRKQVPSYVFPDGYKRPCPSRPMFLQRVDKTMSEEECQGGSSERRRKRKVDAECLGAIPDKRASISPEKEKSLKSDGQDPVSIEENQSQSRTDAQGEYTCKRMGGDSVQQPKMKIETSCLCAGPSKMASINPKHDHTIDGRDHVVKVNQNDNMLGRTKCAVLSDPDNTVTCSTNSFKDLTAVRSIMDGAVVRSYENYSKKLANGTSCLECEGASTRIVTSDLETKKQLVLQQSVGCDSKIADESQILQDGRQFTSVGSDQIVNEPAQDSMADELEPNITVRVAIKSHGVSTDAPQKSALRHGYRNPARRLRNVNICNQFMRWILKQNQHIKFYECAVHGKLTRLDAVWLNETRLCRKADQPTMVELLKQDCCEGKAFCLLTDASAAPPLIKCWKKRKQCRIKLPFHSILTFCCLLNSEFVASAAMCNTTAAGDSTDESHALRSPAHFYLTFLRLSKQSGLCNIQEQRLKNLKSLPATEYLEKPLPSPAEALQEAASLFRLSFPIAVTALLVYLRSVVSMLFLGSLGDLPLAAGSLAVAFANITGYSVLSGLSLGMEPLCSQAFGANQPRVLALTFHRSVLFLLCSSMPIALLWLHMSPILLFLGQDPEITSAAQEYLLFSLPDLLSFSLIHPIRIYLRSQGVTRPLTAAAALAAAVHLPANFLLVTRLGLGASGVATAAAVSNLALILCLLPHAPRGATAECLAGWGPLLRLAAPSCASVCLEWWWYEFMILLCGLLPDPRPAVASMGVLIQTTALVYVFPSSLGFGVSARVGNELGANRPSRARVSAAVSVLFAAVMGLAAMCFAAGMQERWGRMFTDDADILRLTAAALPVVGLCELGNCPQTVSCGVLRGSARPVRAAHVNLGAFYLVGMPAAVGLSFWLGLGFVGLWTGLLAAQVCCAGLMLHAVGTTDWEAQARRAQLLTCAAVAGAGDASVDSVVLQEVKIEKEEGNKGTTERASGASL</sequence>
<evidence type="ECO:0000256" key="14">
    <source>
        <dbReference type="RuleBase" id="RU004914"/>
    </source>
</evidence>
<dbReference type="EMBL" id="JACMSC010000018">
    <property type="protein sequence ID" value="KAG6476847.1"/>
    <property type="molecule type" value="Genomic_DNA"/>
</dbReference>
<dbReference type="InterPro" id="IPR045069">
    <property type="entry name" value="MATE_euk"/>
</dbReference>
<dbReference type="GO" id="GO:0005524">
    <property type="term" value="F:ATP binding"/>
    <property type="evidence" value="ECO:0007669"/>
    <property type="project" value="UniProtKB-KW"/>
</dbReference>
<feature type="transmembrane region" description="Helical" evidence="14">
    <location>
        <begin position="1209"/>
        <end position="1230"/>
    </location>
</feature>
<evidence type="ECO:0000256" key="15">
    <source>
        <dbReference type="SAM" id="MobiDB-lite"/>
    </source>
</evidence>
<accession>A0A8J5F128</accession>
<evidence type="ECO:0000313" key="20">
    <source>
        <dbReference type="EMBL" id="KAG6476847.1"/>
    </source>
</evidence>
<dbReference type="FunFam" id="3.30.70.590:FF:000002">
    <property type="entry name" value="Nuclear poly(A) polymerase 4"/>
    <property type="match status" value="1"/>
</dbReference>
<evidence type="ECO:0000313" key="21">
    <source>
        <dbReference type="Proteomes" id="UP000734854"/>
    </source>
</evidence>
<evidence type="ECO:0000256" key="3">
    <source>
        <dbReference type="ARBA" id="ARBA00004123"/>
    </source>
</evidence>
<name>A0A8J5F128_ZINOF</name>
<dbReference type="Pfam" id="PF01554">
    <property type="entry name" value="MatE"/>
    <property type="match status" value="2"/>
</dbReference>
<evidence type="ECO:0000256" key="6">
    <source>
        <dbReference type="ARBA" id="ARBA00022664"/>
    </source>
</evidence>
<keyword evidence="14" id="KW-0812">Transmembrane</keyword>
<feature type="transmembrane region" description="Helical" evidence="14">
    <location>
        <begin position="1327"/>
        <end position="1348"/>
    </location>
</feature>
<keyword evidence="14" id="KW-1133">Transmembrane helix</keyword>
<dbReference type="GO" id="GO:0031123">
    <property type="term" value="P:RNA 3'-end processing"/>
    <property type="evidence" value="ECO:0007669"/>
    <property type="project" value="InterPro"/>
</dbReference>
<keyword evidence="7" id="KW-0808">Transferase</keyword>
<comment type="cofactor">
    <cofactor evidence="2">
        <name>Mg(2+)</name>
        <dbReference type="ChEBI" id="CHEBI:18420"/>
    </cofactor>
</comment>
<comment type="cofactor">
    <cofactor evidence="1">
        <name>Mn(2+)</name>
        <dbReference type="ChEBI" id="CHEBI:29035"/>
    </cofactor>
</comment>
<dbReference type="NCBIfam" id="TIGR00797">
    <property type="entry name" value="matE"/>
    <property type="match status" value="1"/>
</dbReference>
<evidence type="ECO:0000259" key="18">
    <source>
        <dbReference type="Pfam" id="PF04928"/>
    </source>
</evidence>
<dbReference type="GO" id="GO:1990817">
    <property type="term" value="F:poly(A) RNA polymerase activity"/>
    <property type="evidence" value="ECO:0007669"/>
    <property type="project" value="UniProtKB-EC"/>
</dbReference>
<comment type="caution">
    <text evidence="20">The sequence shown here is derived from an EMBL/GenBank/DDBJ whole genome shotgun (WGS) entry which is preliminary data.</text>
</comment>
<dbReference type="SUPFAM" id="SSF81631">
    <property type="entry name" value="PAP/OAS1 substrate-binding domain"/>
    <property type="match status" value="1"/>
</dbReference>
<feature type="transmembrane region" description="Helical" evidence="14">
    <location>
        <begin position="1118"/>
        <end position="1143"/>
    </location>
</feature>
<feature type="compositionally biased region" description="Basic and acidic residues" evidence="15">
    <location>
        <begin position="598"/>
        <end position="616"/>
    </location>
</feature>
<dbReference type="Pfam" id="PF04926">
    <property type="entry name" value="PAP_RNA-bind"/>
    <property type="match status" value="1"/>
</dbReference>
<evidence type="ECO:0000256" key="12">
    <source>
        <dbReference type="ARBA" id="ARBA00023242"/>
    </source>
</evidence>
<feature type="transmembrane region" description="Helical" evidence="14">
    <location>
        <begin position="1368"/>
        <end position="1390"/>
    </location>
</feature>
<keyword evidence="9" id="KW-0547">Nucleotide-binding</keyword>
<feature type="transmembrane region" description="Helical" evidence="14">
    <location>
        <begin position="1428"/>
        <end position="1449"/>
    </location>
</feature>
<dbReference type="InterPro" id="IPR002528">
    <property type="entry name" value="MATE_fam"/>
</dbReference>
<feature type="region of interest" description="Disordered" evidence="15">
    <location>
        <begin position="570"/>
        <end position="634"/>
    </location>
</feature>
<dbReference type="FunFam" id="3.30.460.10:FF:000002">
    <property type="entry name" value="Poly(A) polymerase alpha, putative"/>
    <property type="match status" value="1"/>
</dbReference>
<feature type="domain" description="Polymerase nucleotidyl transferase" evidence="16">
    <location>
        <begin position="176"/>
        <end position="251"/>
    </location>
</feature>
<dbReference type="GO" id="GO:0042910">
    <property type="term" value="F:xenobiotic transmembrane transporter activity"/>
    <property type="evidence" value="ECO:0007669"/>
    <property type="project" value="InterPro"/>
</dbReference>
<keyword evidence="12" id="KW-0539">Nucleus</keyword>
<keyword evidence="14" id="KW-0472">Membrane</keyword>
<feature type="transmembrane region" description="Helical" evidence="14">
    <location>
        <begin position="1185"/>
        <end position="1203"/>
    </location>
</feature>
<dbReference type="Pfam" id="PF01909">
    <property type="entry name" value="NTP_transf_2"/>
    <property type="match status" value="1"/>
</dbReference>
<evidence type="ECO:0000256" key="1">
    <source>
        <dbReference type="ARBA" id="ARBA00001936"/>
    </source>
</evidence>
<feature type="transmembrane region" description="Helical" evidence="14">
    <location>
        <begin position="1067"/>
        <end position="1087"/>
    </location>
</feature>
<evidence type="ECO:0000259" key="19">
    <source>
        <dbReference type="Pfam" id="PF20750"/>
    </source>
</evidence>
<dbReference type="InterPro" id="IPR002934">
    <property type="entry name" value="Polymerase_NTP_transf_dom"/>
</dbReference>